<comment type="caution">
    <text evidence="7">The sequence shown here is derived from an EMBL/GenBank/DDBJ whole genome shotgun (WGS) entry which is preliminary data.</text>
</comment>
<name>A0ABU1YQV3_ROSSA</name>
<dbReference type="EMBL" id="JAVDXU010000003">
    <property type="protein sequence ID" value="MDR7271240.1"/>
    <property type="molecule type" value="Genomic_DNA"/>
</dbReference>
<sequence>MLETLAPLDRRAQRSRDAILEALFALMLERGYERLTIQNLIDRAGVGRATFYAHFQSKEELLAASIGRLRGWLEQAGRARDEPLGFTLPFFQHLASHRRIYEMTVARESESSVERHVRQMLAELVRQDLRQRHASITGARLDLATHYVVGALWSSFIWWMESEKPLSPEDLNTQFQRLCFPGLDVAVAA</sequence>
<feature type="domain" description="HTH tetR-type" evidence="6">
    <location>
        <begin position="13"/>
        <end position="73"/>
    </location>
</feature>
<dbReference type="Pfam" id="PF14278">
    <property type="entry name" value="TetR_C_8"/>
    <property type="match status" value="1"/>
</dbReference>
<dbReference type="InterPro" id="IPR050624">
    <property type="entry name" value="HTH-type_Tx_Regulator"/>
</dbReference>
<keyword evidence="3 5" id="KW-0238">DNA-binding</keyword>
<dbReference type="InterPro" id="IPR023772">
    <property type="entry name" value="DNA-bd_HTH_TetR-type_CS"/>
</dbReference>
<evidence type="ECO:0000313" key="8">
    <source>
        <dbReference type="Proteomes" id="UP001180453"/>
    </source>
</evidence>
<dbReference type="SUPFAM" id="SSF46689">
    <property type="entry name" value="Homeodomain-like"/>
    <property type="match status" value="1"/>
</dbReference>
<proteinExistence type="predicted"/>
<accession>A0ABU1YQV3</accession>
<evidence type="ECO:0000259" key="6">
    <source>
        <dbReference type="PROSITE" id="PS50977"/>
    </source>
</evidence>
<dbReference type="PANTHER" id="PTHR43479:SF7">
    <property type="entry name" value="TETR-FAMILY TRANSCRIPTIONAL REGULATOR"/>
    <property type="match status" value="1"/>
</dbReference>
<organism evidence="7 8">
    <name type="scientific">Roseateles saccharophilus</name>
    <name type="common">Pseudomonas saccharophila</name>
    <dbReference type="NCBI Taxonomy" id="304"/>
    <lineage>
        <taxon>Bacteria</taxon>
        <taxon>Pseudomonadati</taxon>
        <taxon>Pseudomonadota</taxon>
        <taxon>Betaproteobacteria</taxon>
        <taxon>Burkholderiales</taxon>
        <taxon>Sphaerotilaceae</taxon>
        <taxon>Roseateles</taxon>
    </lineage>
</organism>
<evidence type="ECO:0000256" key="4">
    <source>
        <dbReference type="ARBA" id="ARBA00023163"/>
    </source>
</evidence>
<evidence type="ECO:0000256" key="2">
    <source>
        <dbReference type="ARBA" id="ARBA00023015"/>
    </source>
</evidence>
<dbReference type="PANTHER" id="PTHR43479">
    <property type="entry name" value="ACREF/ENVCD OPERON REPRESSOR-RELATED"/>
    <property type="match status" value="1"/>
</dbReference>
<dbReference type="PRINTS" id="PR00455">
    <property type="entry name" value="HTHTETR"/>
</dbReference>
<keyword evidence="1" id="KW-0678">Repressor</keyword>
<dbReference type="Gene3D" id="1.10.357.10">
    <property type="entry name" value="Tetracycline Repressor, domain 2"/>
    <property type="match status" value="1"/>
</dbReference>
<evidence type="ECO:0000313" key="7">
    <source>
        <dbReference type="EMBL" id="MDR7271240.1"/>
    </source>
</evidence>
<keyword evidence="2" id="KW-0805">Transcription regulation</keyword>
<protein>
    <submittedName>
        <fullName evidence="7">AcrR family transcriptional regulator</fullName>
    </submittedName>
</protein>
<evidence type="ECO:0000256" key="3">
    <source>
        <dbReference type="ARBA" id="ARBA00023125"/>
    </source>
</evidence>
<dbReference type="Proteomes" id="UP001180453">
    <property type="component" value="Unassembled WGS sequence"/>
</dbReference>
<dbReference type="Pfam" id="PF00440">
    <property type="entry name" value="TetR_N"/>
    <property type="match status" value="1"/>
</dbReference>
<dbReference type="PROSITE" id="PS01081">
    <property type="entry name" value="HTH_TETR_1"/>
    <property type="match status" value="1"/>
</dbReference>
<keyword evidence="8" id="KW-1185">Reference proteome</keyword>
<feature type="DNA-binding region" description="H-T-H motif" evidence="5">
    <location>
        <begin position="36"/>
        <end position="55"/>
    </location>
</feature>
<dbReference type="InterPro" id="IPR009057">
    <property type="entry name" value="Homeodomain-like_sf"/>
</dbReference>
<evidence type="ECO:0000256" key="5">
    <source>
        <dbReference type="PROSITE-ProRule" id="PRU00335"/>
    </source>
</evidence>
<dbReference type="RefSeq" id="WP_310268117.1">
    <property type="nucleotide sequence ID" value="NZ_JAVDXU010000003.1"/>
</dbReference>
<gene>
    <name evidence="7" type="ORF">J2X20_003908</name>
</gene>
<dbReference type="InterPro" id="IPR001647">
    <property type="entry name" value="HTH_TetR"/>
</dbReference>
<keyword evidence="4" id="KW-0804">Transcription</keyword>
<dbReference type="InterPro" id="IPR039532">
    <property type="entry name" value="TetR_C_Firmicutes"/>
</dbReference>
<reference evidence="7 8" key="1">
    <citation type="submission" date="2023-07" db="EMBL/GenBank/DDBJ databases">
        <title>Sorghum-associated microbial communities from plants grown in Nebraska, USA.</title>
        <authorList>
            <person name="Schachtman D."/>
        </authorList>
    </citation>
    <scope>NUCLEOTIDE SEQUENCE [LARGE SCALE GENOMIC DNA]</scope>
    <source>
        <strain evidence="7 8">BE314</strain>
    </source>
</reference>
<evidence type="ECO:0000256" key="1">
    <source>
        <dbReference type="ARBA" id="ARBA00022491"/>
    </source>
</evidence>
<dbReference type="PROSITE" id="PS50977">
    <property type="entry name" value="HTH_TETR_2"/>
    <property type="match status" value="1"/>
</dbReference>